<dbReference type="InterPro" id="IPR036388">
    <property type="entry name" value="WH-like_DNA-bd_sf"/>
</dbReference>
<evidence type="ECO:0000259" key="4">
    <source>
        <dbReference type="PROSITE" id="PS50043"/>
    </source>
</evidence>
<dbReference type="Gene3D" id="3.30.450.80">
    <property type="entry name" value="Transcription factor LuxR-like, autoinducer-binding domain"/>
    <property type="match status" value="1"/>
</dbReference>
<dbReference type="Proteomes" id="UP000366819">
    <property type="component" value="Unassembled WGS sequence"/>
</dbReference>
<dbReference type="GO" id="GO:0006355">
    <property type="term" value="P:regulation of DNA-templated transcription"/>
    <property type="evidence" value="ECO:0007669"/>
    <property type="project" value="InterPro"/>
</dbReference>
<name>A0A5E4X597_9BURK</name>
<dbReference type="Pfam" id="PF03472">
    <property type="entry name" value="Autoind_bind"/>
    <property type="match status" value="1"/>
</dbReference>
<organism evidence="5 6">
    <name type="scientific">Pandoraea aquatica</name>
    <dbReference type="NCBI Taxonomy" id="2508290"/>
    <lineage>
        <taxon>Bacteria</taxon>
        <taxon>Pseudomonadati</taxon>
        <taxon>Pseudomonadota</taxon>
        <taxon>Betaproteobacteria</taxon>
        <taxon>Burkholderiales</taxon>
        <taxon>Burkholderiaceae</taxon>
        <taxon>Pandoraea</taxon>
    </lineage>
</organism>
<dbReference type="Pfam" id="PF00196">
    <property type="entry name" value="GerE"/>
    <property type="match status" value="1"/>
</dbReference>
<keyword evidence="6" id="KW-1185">Reference proteome</keyword>
<evidence type="ECO:0000313" key="5">
    <source>
        <dbReference type="EMBL" id="VVE31531.1"/>
    </source>
</evidence>
<evidence type="ECO:0000256" key="2">
    <source>
        <dbReference type="ARBA" id="ARBA00023125"/>
    </source>
</evidence>
<dbReference type="EMBL" id="CABPSN010000005">
    <property type="protein sequence ID" value="VVE31531.1"/>
    <property type="molecule type" value="Genomic_DNA"/>
</dbReference>
<keyword evidence="2" id="KW-0238">DNA-binding</keyword>
<dbReference type="SUPFAM" id="SSF75516">
    <property type="entry name" value="Pheromone-binding domain of LuxR-like quorum-sensing transcription factors"/>
    <property type="match status" value="1"/>
</dbReference>
<evidence type="ECO:0000256" key="3">
    <source>
        <dbReference type="ARBA" id="ARBA00023163"/>
    </source>
</evidence>
<dbReference type="SMART" id="SM00421">
    <property type="entry name" value="HTH_LUXR"/>
    <property type="match status" value="1"/>
</dbReference>
<dbReference type="CDD" id="cd06170">
    <property type="entry name" value="LuxR_C_like"/>
    <property type="match status" value="1"/>
</dbReference>
<dbReference type="InterPro" id="IPR016032">
    <property type="entry name" value="Sig_transdc_resp-reg_C-effctor"/>
</dbReference>
<dbReference type="InterPro" id="IPR036693">
    <property type="entry name" value="TF_LuxR_autoind-bd_dom_sf"/>
</dbReference>
<proteinExistence type="predicted"/>
<dbReference type="GO" id="GO:0003677">
    <property type="term" value="F:DNA binding"/>
    <property type="evidence" value="ECO:0007669"/>
    <property type="project" value="UniProtKB-KW"/>
</dbReference>
<dbReference type="PANTHER" id="PTHR44688">
    <property type="entry name" value="DNA-BINDING TRANSCRIPTIONAL ACTIVATOR DEVR_DOSR"/>
    <property type="match status" value="1"/>
</dbReference>
<feature type="domain" description="HTH luxR-type" evidence="4">
    <location>
        <begin position="172"/>
        <end position="237"/>
    </location>
</feature>
<dbReference type="AlphaFoldDB" id="A0A5E4X597"/>
<dbReference type="RefSeq" id="WP_246179642.1">
    <property type="nucleotide sequence ID" value="NZ_CABPSN010000005.1"/>
</dbReference>
<dbReference type="InterPro" id="IPR005143">
    <property type="entry name" value="TF_LuxR_autoind-bd_dom"/>
</dbReference>
<dbReference type="InterPro" id="IPR000792">
    <property type="entry name" value="Tscrpt_reg_LuxR_C"/>
</dbReference>
<evidence type="ECO:0000313" key="6">
    <source>
        <dbReference type="Proteomes" id="UP000366819"/>
    </source>
</evidence>
<dbReference type="PANTHER" id="PTHR44688:SF16">
    <property type="entry name" value="DNA-BINDING TRANSCRIPTIONAL ACTIVATOR DEVR_DOSR"/>
    <property type="match status" value="1"/>
</dbReference>
<keyword evidence="3" id="KW-0804">Transcription</keyword>
<dbReference type="SUPFAM" id="SSF46894">
    <property type="entry name" value="C-terminal effector domain of the bipartite response regulators"/>
    <property type="match status" value="1"/>
</dbReference>
<gene>
    <name evidence="5" type="primary">anoR</name>
    <name evidence="5" type="ORF">PAQ31011_03692</name>
</gene>
<dbReference type="PRINTS" id="PR00038">
    <property type="entry name" value="HTHLUXR"/>
</dbReference>
<sequence length="237" mass="26899">MSALMHLLETIHDDCSGITDSHKLFQRIDSFSKRIGFDYCCYGFRHHRSATQSEVRVFDSYPTGWMEHYGKSGFLDIDPTVAVGAHTERLLSWQDPLLPRADKLWRDANDFGLNHGVARSSWGPHGEFGLLSFGRSTEVLTPVEMNSLQVGMGVLSNYTHESMSRLLRPQRPPFDVASLSTREREVLLWTAEGKTADEIGDILGISTRTVNFHIRNCLDKTGCRNKVQSAIRLVMWR</sequence>
<accession>A0A5E4X597</accession>
<evidence type="ECO:0000256" key="1">
    <source>
        <dbReference type="ARBA" id="ARBA00023015"/>
    </source>
</evidence>
<protein>
    <submittedName>
        <fullName evidence="5">Transcriptional activator protein AnoR</fullName>
    </submittedName>
</protein>
<reference evidence="5 6" key="1">
    <citation type="submission" date="2019-08" db="EMBL/GenBank/DDBJ databases">
        <authorList>
            <person name="Peeters C."/>
        </authorList>
    </citation>
    <scope>NUCLEOTIDE SEQUENCE [LARGE SCALE GENOMIC DNA]</scope>
    <source>
        <strain evidence="5 6">LMG 31011</strain>
    </source>
</reference>
<keyword evidence="1" id="KW-0805">Transcription regulation</keyword>
<dbReference type="PROSITE" id="PS50043">
    <property type="entry name" value="HTH_LUXR_2"/>
    <property type="match status" value="1"/>
</dbReference>
<dbReference type="Gene3D" id="1.10.10.10">
    <property type="entry name" value="Winged helix-like DNA-binding domain superfamily/Winged helix DNA-binding domain"/>
    <property type="match status" value="1"/>
</dbReference>